<dbReference type="PANTHER" id="PTHR30204:SF98">
    <property type="entry name" value="HTH-TYPE TRANSCRIPTIONAL REGULATOR ADHR"/>
    <property type="match status" value="1"/>
</dbReference>
<dbReference type="GO" id="GO:0003677">
    <property type="term" value="F:DNA binding"/>
    <property type="evidence" value="ECO:0007669"/>
    <property type="project" value="UniProtKB-KW"/>
</dbReference>
<dbReference type="Gene3D" id="1.10.1660.10">
    <property type="match status" value="1"/>
</dbReference>
<dbReference type="eggNOG" id="COG0789">
    <property type="taxonomic scope" value="Bacteria"/>
</dbReference>
<accession>A0A086Z0U6</accession>
<dbReference type="EMBL" id="JGYK01000001">
    <property type="protein sequence ID" value="KFI40146.1"/>
    <property type="molecule type" value="Genomic_DNA"/>
</dbReference>
<keyword evidence="1" id="KW-0238">DNA-binding</keyword>
<feature type="coiled-coil region" evidence="2">
    <location>
        <begin position="67"/>
        <end position="101"/>
    </location>
</feature>
<dbReference type="AlphaFoldDB" id="A0A086Z0U6"/>
<gene>
    <name evidence="5" type="ORF">BACT_0848</name>
</gene>
<feature type="domain" description="HTH merR-type" evidence="4">
    <location>
        <begin position="1"/>
        <end position="62"/>
    </location>
</feature>
<dbReference type="SUPFAM" id="SSF46955">
    <property type="entry name" value="Putative DNA-binding domain"/>
    <property type="match status" value="1"/>
</dbReference>
<evidence type="ECO:0000256" key="1">
    <source>
        <dbReference type="ARBA" id="ARBA00023125"/>
    </source>
</evidence>
<dbReference type="SMART" id="SM00422">
    <property type="entry name" value="HTH_MERR"/>
    <property type="match status" value="1"/>
</dbReference>
<evidence type="ECO:0000256" key="2">
    <source>
        <dbReference type="SAM" id="Coils"/>
    </source>
</evidence>
<name>A0A086Z0U6_9BIFI</name>
<dbReference type="InterPro" id="IPR009061">
    <property type="entry name" value="DNA-bd_dom_put_sf"/>
</dbReference>
<protein>
    <submittedName>
        <fullName evidence="5">Transcriptional regulator, MerR family</fullName>
    </submittedName>
</protein>
<evidence type="ECO:0000259" key="4">
    <source>
        <dbReference type="PROSITE" id="PS50937"/>
    </source>
</evidence>
<organism evidence="5 6">
    <name type="scientific">Bifidobacterium actinocoloniiforme DSM 22766</name>
    <dbReference type="NCBI Taxonomy" id="1437605"/>
    <lineage>
        <taxon>Bacteria</taxon>
        <taxon>Bacillati</taxon>
        <taxon>Actinomycetota</taxon>
        <taxon>Actinomycetes</taxon>
        <taxon>Bifidobacteriales</taxon>
        <taxon>Bifidobacteriaceae</taxon>
        <taxon>Bifidobacterium</taxon>
    </lineage>
</organism>
<sequence length="164" mass="18253">MSGLPESTLRYYESIGIVGPIERDPSSGHRVYSDEDLDLLLAISCLNVTGMPLSRMREYLANRSQGAQRAGEQVELLAEQARQLDQEMAELELRRRYVQVKTHYWQALGQGDPQGAQEVLDRGTDVVNAIRSFARQRKGALRQAPVCDEPAKSRAQGATAAQPR</sequence>
<evidence type="ECO:0000313" key="5">
    <source>
        <dbReference type="EMBL" id="KFI40146.1"/>
    </source>
</evidence>
<reference evidence="5 6" key="1">
    <citation type="submission" date="2014-03" db="EMBL/GenBank/DDBJ databases">
        <title>Genomics of Bifidobacteria.</title>
        <authorList>
            <person name="Ventura M."/>
            <person name="Milani C."/>
            <person name="Lugli G.A."/>
        </authorList>
    </citation>
    <scope>NUCLEOTIDE SEQUENCE [LARGE SCALE GENOMIC DNA]</scope>
    <source>
        <strain evidence="5 6">DSM 22766</strain>
    </source>
</reference>
<dbReference type="CDD" id="cd01109">
    <property type="entry name" value="HTH_YyaN"/>
    <property type="match status" value="1"/>
</dbReference>
<keyword evidence="6" id="KW-1185">Reference proteome</keyword>
<dbReference type="InterPro" id="IPR047057">
    <property type="entry name" value="MerR_fam"/>
</dbReference>
<evidence type="ECO:0000313" key="6">
    <source>
        <dbReference type="Proteomes" id="UP000029015"/>
    </source>
</evidence>
<evidence type="ECO:0000256" key="3">
    <source>
        <dbReference type="SAM" id="MobiDB-lite"/>
    </source>
</evidence>
<feature type="region of interest" description="Disordered" evidence="3">
    <location>
        <begin position="141"/>
        <end position="164"/>
    </location>
</feature>
<keyword evidence="2" id="KW-0175">Coiled coil</keyword>
<proteinExistence type="predicted"/>
<dbReference type="Pfam" id="PF13411">
    <property type="entry name" value="MerR_1"/>
    <property type="match status" value="1"/>
</dbReference>
<dbReference type="PANTHER" id="PTHR30204">
    <property type="entry name" value="REDOX-CYCLING DRUG-SENSING TRANSCRIPTIONAL ACTIVATOR SOXR"/>
    <property type="match status" value="1"/>
</dbReference>
<dbReference type="PROSITE" id="PS50937">
    <property type="entry name" value="HTH_MERR_2"/>
    <property type="match status" value="1"/>
</dbReference>
<dbReference type="GO" id="GO:0003700">
    <property type="term" value="F:DNA-binding transcription factor activity"/>
    <property type="evidence" value="ECO:0007669"/>
    <property type="project" value="InterPro"/>
</dbReference>
<comment type="caution">
    <text evidence="5">The sequence shown here is derived from an EMBL/GenBank/DDBJ whole genome shotgun (WGS) entry which is preliminary data.</text>
</comment>
<dbReference type="Proteomes" id="UP000029015">
    <property type="component" value="Unassembled WGS sequence"/>
</dbReference>
<dbReference type="InterPro" id="IPR000551">
    <property type="entry name" value="MerR-type_HTH_dom"/>
</dbReference>